<gene>
    <name evidence="1" type="ORF">BG910_05315</name>
</gene>
<protein>
    <submittedName>
        <fullName evidence="1">Uncharacterized protein</fullName>
    </submittedName>
</protein>
<evidence type="ECO:0000313" key="2">
    <source>
        <dbReference type="Proteomes" id="UP000198238"/>
    </source>
</evidence>
<dbReference type="EMBL" id="CP022278">
    <property type="protein sequence ID" value="ASK27236.1"/>
    <property type="molecule type" value="Genomic_DNA"/>
</dbReference>
<sequence>MVNKLFAAYTSGDKDALYSVVANHAYTQQRNQEVAEQVQQLKEAEQARAAEQLVEAQQAEQQRHRMVRS</sequence>
<dbReference type="Proteomes" id="UP000198238">
    <property type="component" value="Chromosome"/>
</dbReference>
<evidence type="ECO:0000313" key="1">
    <source>
        <dbReference type="EMBL" id="ASK27236.1"/>
    </source>
</evidence>
<keyword evidence="2" id="KW-1185">Reference proteome</keyword>
<dbReference type="AlphaFoldDB" id="A0A220S1J0"/>
<proteinExistence type="predicted"/>
<organism evidence="1 2">
    <name type="scientific">Neisseria chenwenguii</name>
    <dbReference type="NCBI Taxonomy" id="1853278"/>
    <lineage>
        <taxon>Bacteria</taxon>
        <taxon>Pseudomonadati</taxon>
        <taxon>Pseudomonadota</taxon>
        <taxon>Betaproteobacteria</taxon>
        <taxon>Neisseriales</taxon>
        <taxon>Neisseriaceae</taxon>
        <taxon>Neisseria</taxon>
    </lineage>
</organism>
<dbReference type="KEGG" id="nei:BG910_05315"/>
<reference evidence="1 2" key="1">
    <citation type="submission" date="2017-06" db="EMBL/GenBank/DDBJ databases">
        <title>Neisseria chenwenguii sp. nov., isolated from the intestinal contents of Tibetan Plateau Pika in Yushu, Qinghai Province, China.</title>
        <authorList>
            <person name="Zhang G."/>
        </authorList>
    </citation>
    <scope>NUCLEOTIDE SEQUENCE [LARGE SCALE GENOMIC DNA]</scope>
    <source>
        <strain evidence="1 2">10023</strain>
    </source>
</reference>
<name>A0A220S1J0_9NEIS</name>
<accession>A0A220S1J0</accession>